<evidence type="ECO:0000259" key="6">
    <source>
        <dbReference type="PROSITE" id="PS50043"/>
    </source>
</evidence>
<organism evidence="7 8">
    <name type="scientific">Asticcacaulis currens</name>
    <dbReference type="NCBI Taxonomy" id="2984210"/>
    <lineage>
        <taxon>Bacteria</taxon>
        <taxon>Pseudomonadati</taxon>
        <taxon>Pseudomonadota</taxon>
        <taxon>Alphaproteobacteria</taxon>
        <taxon>Caulobacterales</taxon>
        <taxon>Caulobacteraceae</taxon>
        <taxon>Asticcacaulis</taxon>
    </lineage>
</organism>
<keyword evidence="5" id="KW-0812">Transmembrane</keyword>
<dbReference type="RefSeq" id="WP_272741064.1">
    <property type="nucleotide sequence ID" value="NZ_JAQQKW010000004.1"/>
</dbReference>
<dbReference type="Pfam" id="PF00196">
    <property type="entry name" value="GerE"/>
    <property type="match status" value="1"/>
</dbReference>
<dbReference type="PRINTS" id="PR00038">
    <property type="entry name" value="HTHLUXR"/>
</dbReference>
<feature type="region of interest" description="Disordered" evidence="4">
    <location>
        <begin position="128"/>
        <end position="155"/>
    </location>
</feature>
<comment type="caution">
    <text evidence="7">The sequence shown here is derived from an EMBL/GenBank/DDBJ whole genome shotgun (WGS) entry which is preliminary data.</text>
</comment>
<name>A0ABT5IDU5_9CAUL</name>
<gene>
    <name evidence="7" type="ORF">PQU94_08670</name>
</gene>
<proteinExistence type="predicted"/>
<keyword evidence="1" id="KW-0805">Transcription regulation</keyword>
<dbReference type="CDD" id="cd06170">
    <property type="entry name" value="LuxR_C_like"/>
    <property type="match status" value="1"/>
</dbReference>
<evidence type="ECO:0000313" key="8">
    <source>
        <dbReference type="Proteomes" id="UP001216595"/>
    </source>
</evidence>
<dbReference type="PROSITE" id="PS50043">
    <property type="entry name" value="HTH_LUXR_2"/>
    <property type="match status" value="1"/>
</dbReference>
<keyword evidence="8" id="KW-1185">Reference proteome</keyword>
<dbReference type="SMART" id="SM00421">
    <property type="entry name" value="HTH_LUXR"/>
    <property type="match status" value="1"/>
</dbReference>
<evidence type="ECO:0000313" key="7">
    <source>
        <dbReference type="EMBL" id="MDC7694353.1"/>
    </source>
</evidence>
<dbReference type="Proteomes" id="UP001216595">
    <property type="component" value="Unassembled WGS sequence"/>
</dbReference>
<dbReference type="InterPro" id="IPR000792">
    <property type="entry name" value="Tscrpt_reg_LuxR_C"/>
</dbReference>
<keyword evidence="3" id="KW-0804">Transcription</keyword>
<protein>
    <submittedName>
        <fullName evidence="7">Helix-turn-helix transcriptional regulator</fullName>
    </submittedName>
</protein>
<dbReference type="InterPro" id="IPR016032">
    <property type="entry name" value="Sig_transdc_resp-reg_C-effctor"/>
</dbReference>
<keyword evidence="2" id="KW-0238">DNA-binding</keyword>
<accession>A0ABT5IDU5</accession>
<evidence type="ECO:0000256" key="2">
    <source>
        <dbReference type="ARBA" id="ARBA00023125"/>
    </source>
</evidence>
<dbReference type="SUPFAM" id="SSF46894">
    <property type="entry name" value="C-terminal effector domain of the bipartite response regulators"/>
    <property type="match status" value="1"/>
</dbReference>
<reference evidence="7 8" key="1">
    <citation type="submission" date="2023-01" db="EMBL/GenBank/DDBJ databases">
        <title>Novel species of the genus Asticcacaulis isolated from rivers.</title>
        <authorList>
            <person name="Lu H."/>
        </authorList>
    </citation>
    <scope>NUCLEOTIDE SEQUENCE [LARGE SCALE GENOMIC DNA]</scope>
    <source>
        <strain evidence="7 8">DXS10W</strain>
    </source>
</reference>
<feature type="domain" description="HTH luxR-type" evidence="6">
    <location>
        <begin position="5"/>
        <end position="70"/>
    </location>
</feature>
<feature type="region of interest" description="Disordered" evidence="4">
    <location>
        <begin position="74"/>
        <end position="113"/>
    </location>
</feature>
<dbReference type="EMBL" id="JAQQKW010000004">
    <property type="protein sequence ID" value="MDC7694353.1"/>
    <property type="molecule type" value="Genomic_DNA"/>
</dbReference>
<feature type="transmembrane region" description="Helical" evidence="5">
    <location>
        <begin position="191"/>
        <end position="217"/>
    </location>
</feature>
<dbReference type="PANTHER" id="PTHR44688">
    <property type="entry name" value="DNA-BINDING TRANSCRIPTIONAL ACTIVATOR DEVR_DOSR"/>
    <property type="match status" value="1"/>
</dbReference>
<keyword evidence="5" id="KW-1133">Transmembrane helix</keyword>
<dbReference type="Gene3D" id="1.10.10.10">
    <property type="entry name" value="Winged helix-like DNA-binding domain superfamily/Winged helix DNA-binding domain"/>
    <property type="match status" value="1"/>
</dbReference>
<dbReference type="InterPro" id="IPR036388">
    <property type="entry name" value="WH-like_DNA-bd_sf"/>
</dbReference>
<evidence type="ECO:0000256" key="3">
    <source>
        <dbReference type="ARBA" id="ARBA00023163"/>
    </source>
</evidence>
<feature type="compositionally biased region" description="Polar residues" evidence="4">
    <location>
        <begin position="82"/>
        <end position="98"/>
    </location>
</feature>
<sequence length="228" mass="24657">MTDQIEEKLASLTPRQKEVMRYIARHYRDKEIARLMNISEHTARAHADAVRQKLGGVSRREAARFLSDHADVLGLPPEREYQSSGIVQTAPERSSSGHPSPEGASDDQPLVSLDAPLPAVSHDAVGAHRDRAQISGSAREGASDQRDAFGDPAGIPDHAGEARLYPDLSLRLAHGRDGLHGWLAELNLLQWTLLTLGLTLSVVLIICGVMGALIGIFQAIRELSGQTG</sequence>
<evidence type="ECO:0000256" key="1">
    <source>
        <dbReference type="ARBA" id="ARBA00023015"/>
    </source>
</evidence>
<evidence type="ECO:0000256" key="5">
    <source>
        <dbReference type="SAM" id="Phobius"/>
    </source>
</evidence>
<keyword evidence="5" id="KW-0472">Membrane</keyword>
<dbReference type="PANTHER" id="PTHR44688:SF16">
    <property type="entry name" value="DNA-BINDING TRANSCRIPTIONAL ACTIVATOR DEVR_DOSR"/>
    <property type="match status" value="1"/>
</dbReference>
<evidence type="ECO:0000256" key="4">
    <source>
        <dbReference type="SAM" id="MobiDB-lite"/>
    </source>
</evidence>